<gene>
    <name evidence="4" type="ORF">SMAX5B_009897</name>
</gene>
<name>A0A2U9BW06_SCOMX</name>
<dbReference type="InterPro" id="IPR002928">
    <property type="entry name" value="Myosin_tail"/>
</dbReference>
<feature type="compositionally biased region" description="Polar residues" evidence="2">
    <location>
        <begin position="861"/>
        <end position="874"/>
    </location>
</feature>
<dbReference type="Proteomes" id="UP000246464">
    <property type="component" value="Chromosome 10"/>
</dbReference>
<feature type="region of interest" description="Disordered" evidence="2">
    <location>
        <begin position="191"/>
        <end position="277"/>
    </location>
</feature>
<dbReference type="Pfam" id="PF01576">
    <property type="entry name" value="Myosin_tail_1"/>
    <property type="match status" value="1"/>
</dbReference>
<evidence type="ECO:0000259" key="3">
    <source>
        <dbReference type="Pfam" id="PF01576"/>
    </source>
</evidence>
<feature type="compositionally biased region" description="Basic and acidic residues" evidence="2">
    <location>
        <begin position="203"/>
        <end position="215"/>
    </location>
</feature>
<feature type="region of interest" description="Disordered" evidence="2">
    <location>
        <begin position="969"/>
        <end position="990"/>
    </location>
</feature>
<feature type="compositionally biased region" description="Polar residues" evidence="2">
    <location>
        <begin position="922"/>
        <end position="932"/>
    </location>
</feature>
<sequence length="1007" mass="116976">MESHRLSGSPDVRIQRSYIQQQDNLFGVRVRVQGVKGQPYVVLNSSSQESHRDISVITHQAGYNPGTVRRCVDERHSPAEKQRSAVSSGFHYQKHPEILRPYDPESNNLHLVLPSQKASVAQPGLLPEKTQTANMPKPRIPLPAEGPGRGDQVEVAPDKAPSAAGHIPARCPHYVDTDAIISVGKLISQFNSSQRRGRGVPRNRLDPEQCRREEPGTLLRGHHGQETVSPHAAKLLHRTQKPSISRSCSDQTDESDERDTQVTPDLLKGQQELSVDSTEDTAKQMLFAYLKDGTTDDDSTTERKVNLLLERINKLKWRTSKNVEEEEKDYAAELKQMQEKQTLLEREASELKQKLETEMKNEKTLAKACEKARTEKAKLQGELTKSQAELGKLRHRLAEIEGDLQSARQELSQMKAERERSRTEMKDLQQQLSEMHDELDQAKRAEVTNTEKEVLLKDLAQLRVDFQEMLQVKEEQEEVLRCLETELSDLKGALKEEVETHDKYIAALKDEYEVELEKLLRDLELSKESNGLLCQERVEAEEENGVAKVQLKELSQERDQLRGKVQELNKRVDQLSQATQEARTTERLLEQRAKQLEREKQQVEEMLKDVRRNEEEMCQSNQSLLTRLEDVQSKTTKLNHEHRELKEKLKEERKQMEELWRTKTELEDERRLQDRAVEQLQRKMNNIMEECEASTDVLQNQVDEAREKSQRELAELRRQLQEKGAELERSRHMAKKLQEEILPLEEDLQRCRREQQEAQLRGQQLEQRVEELEERSAATAEERERQVKLMEGRISHLVEDLNDERSGADRLMGRLDKTKEQMDQMRSELTQERAVRQDLECDKTSLERQNKDLKSRVTHLEGSTRTNQDSQVTKLSSRIQELEEKLQGEEQDNNCLQQANRRLERKVKEMKMQADEEHINLQSQSDQLTQRLKTAKRQMDEAEEEIERLEHSKKKLQRELDEQIEANEQLHGQLGTLRNEMRRKKKSPPVIKVVEDDVNDVDDFGSD</sequence>
<reference evidence="4 5" key="1">
    <citation type="submission" date="2017-12" db="EMBL/GenBank/DDBJ databases">
        <title>Integrating genomic resources of turbot (Scophthalmus maximus) in depth evaluation of genetic and physical mapping variation across individuals.</title>
        <authorList>
            <person name="Martinez P."/>
        </authorList>
    </citation>
    <scope>NUCLEOTIDE SEQUENCE [LARGE SCALE GENOMIC DNA]</scope>
</reference>
<dbReference type="SUPFAM" id="SSF57997">
    <property type="entry name" value="Tropomyosin"/>
    <property type="match status" value="1"/>
</dbReference>
<evidence type="ECO:0000256" key="1">
    <source>
        <dbReference type="ARBA" id="ARBA00023054"/>
    </source>
</evidence>
<dbReference type="GO" id="GO:0150105">
    <property type="term" value="P:protein localization to cell-cell junction"/>
    <property type="evidence" value="ECO:0007669"/>
    <property type="project" value="TreeGrafter"/>
</dbReference>
<keyword evidence="1" id="KW-0175">Coiled coil</keyword>
<dbReference type="GO" id="GO:0005923">
    <property type="term" value="C:bicellular tight junction"/>
    <property type="evidence" value="ECO:0007669"/>
    <property type="project" value="TreeGrafter"/>
</dbReference>
<evidence type="ECO:0000256" key="2">
    <source>
        <dbReference type="SAM" id="MobiDB-lite"/>
    </source>
</evidence>
<dbReference type="Gene3D" id="6.10.250.2420">
    <property type="match status" value="1"/>
</dbReference>
<proteinExistence type="predicted"/>
<keyword evidence="5" id="KW-1185">Reference proteome</keyword>
<feature type="region of interest" description="Disordered" evidence="2">
    <location>
        <begin position="852"/>
        <end position="874"/>
    </location>
</feature>
<dbReference type="AlphaFoldDB" id="A0A2U9BW06"/>
<evidence type="ECO:0000313" key="5">
    <source>
        <dbReference type="Proteomes" id="UP000246464"/>
    </source>
</evidence>
<feature type="region of interest" description="Disordered" evidence="2">
    <location>
        <begin position="922"/>
        <end position="951"/>
    </location>
</feature>
<protein>
    <submittedName>
        <fullName evidence="4">Putative cingulin-like protein 1</fullName>
    </submittedName>
</protein>
<dbReference type="GO" id="GO:0016459">
    <property type="term" value="C:myosin complex"/>
    <property type="evidence" value="ECO:0007669"/>
    <property type="project" value="InterPro"/>
</dbReference>
<evidence type="ECO:0000313" key="4">
    <source>
        <dbReference type="EMBL" id="AWP08291.1"/>
    </source>
</evidence>
<dbReference type="PANTHER" id="PTHR46349:SF2">
    <property type="entry name" value="CINGULIN-LIKE PROTEIN 1"/>
    <property type="match status" value="1"/>
</dbReference>
<feature type="domain" description="Myosin tail" evidence="3">
    <location>
        <begin position="732"/>
        <end position="980"/>
    </location>
</feature>
<dbReference type="EMBL" id="CP026252">
    <property type="protein sequence ID" value="AWP08291.1"/>
    <property type="molecule type" value="Genomic_DNA"/>
</dbReference>
<accession>A0A2U9BW06</accession>
<dbReference type="STRING" id="52904.ENSSMAP00000019255"/>
<dbReference type="Gene3D" id="1.10.287.1490">
    <property type="match status" value="1"/>
</dbReference>
<feature type="compositionally biased region" description="Polar residues" evidence="2">
    <location>
        <begin position="241"/>
        <end position="250"/>
    </location>
</feature>
<organism evidence="4 5">
    <name type="scientific">Scophthalmus maximus</name>
    <name type="common">Turbot</name>
    <name type="synonym">Psetta maxima</name>
    <dbReference type="NCBI Taxonomy" id="52904"/>
    <lineage>
        <taxon>Eukaryota</taxon>
        <taxon>Metazoa</taxon>
        <taxon>Chordata</taxon>
        <taxon>Craniata</taxon>
        <taxon>Vertebrata</taxon>
        <taxon>Euteleostomi</taxon>
        <taxon>Actinopterygii</taxon>
        <taxon>Neopterygii</taxon>
        <taxon>Teleostei</taxon>
        <taxon>Neoteleostei</taxon>
        <taxon>Acanthomorphata</taxon>
        <taxon>Carangaria</taxon>
        <taxon>Pleuronectiformes</taxon>
        <taxon>Pleuronectoidei</taxon>
        <taxon>Scophthalmidae</taxon>
        <taxon>Scophthalmus</taxon>
    </lineage>
</organism>
<dbReference type="PANTHER" id="PTHR46349">
    <property type="entry name" value="CINGULIN-LIKE PROTEIN 1-RELATED"/>
    <property type="match status" value="1"/>
</dbReference>